<name>A0A017S4H9_ASPRC</name>
<gene>
    <name evidence="1" type="ORF">EURHEDRAFT_406006</name>
</gene>
<evidence type="ECO:0000313" key="1">
    <source>
        <dbReference type="EMBL" id="EYE91519.1"/>
    </source>
</evidence>
<accession>A0A017S4H9</accession>
<reference evidence="2" key="1">
    <citation type="journal article" date="2014" name="Nat. Commun.">
        <title>Genomic adaptations of the halophilic Dead Sea filamentous fungus Eurotium rubrum.</title>
        <authorList>
            <person name="Kis-Papo T."/>
            <person name="Weig A.R."/>
            <person name="Riley R."/>
            <person name="Persoh D."/>
            <person name="Salamov A."/>
            <person name="Sun H."/>
            <person name="Lipzen A."/>
            <person name="Wasser S.P."/>
            <person name="Rambold G."/>
            <person name="Grigoriev I.V."/>
            <person name="Nevo E."/>
        </authorList>
    </citation>
    <scope>NUCLEOTIDE SEQUENCE [LARGE SCALE GENOMIC DNA]</scope>
    <source>
        <strain evidence="2">CBS 135680</strain>
    </source>
</reference>
<dbReference type="EMBL" id="KK088444">
    <property type="protein sequence ID" value="EYE91519.1"/>
    <property type="molecule type" value="Genomic_DNA"/>
</dbReference>
<dbReference type="HOGENOM" id="CLU_2249515_0_0_1"/>
<dbReference type="GeneID" id="63695553"/>
<organism evidence="1 2">
    <name type="scientific">Aspergillus ruber (strain CBS 135680)</name>
    <dbReference type="NCBI Taxonomy" id="1388766"/>
    <lineage>
        <taxon>Eukaryota</taxon>
        <taxon>Fungi</taxon>
        <taxon>Dikarya</taxon>
        <taxon>Ascomycota</taxon>
        <taxon>Pezizomycotina</taxon>
        <taxon>Eurotiomycetes</taxon>
        <taxon>Eurotiomycetidae</taxon>
        <taxon>Eurotiales</taxon>
        <taxon>Aspergillaceae</taxon>
        <taxon>Aspergillus</taxon>
        <taxon>Aspergillus subgen. Aspergillus</taxon>
    </lineage>
</organism>
<dbReference type="Proteomes" id="UP000019804">
    <property type="component" value="Unassembled WGS sequence"/>
</dbReference>
<keyword evidence="2" id="KW-1185">Reference proteome</keyword>
<sequence length="113" mass="13903">MKHFLDNSELTIRKRDREFTLFLDLDTKYHHEFITNLNNHVYYRGYAWPDMLKQENELRSCARSIVKRYGSVYWGSEENRRKYFMPDSFDKSPEAMAVWPELKEYIVFLWFCV</sequence>
<dbReference type="OrthoDB" id="5425806at2759"/>
<protein>
    <submittedName>
        <fullName evidence="1">Uncharacterized protein</fullName>
    </submittedName>
</protein>
<proteinExistence type="predicted"/>
<evidence type="ECO:0000313" key="2">
    <source>
        <dbReference type="Proteomes" id="UP000019804"/>
    </source>
</evidence>
<dbReference type="AlphaFoldDB" id="A0A017S4H9"/>
<dbReference type="STRING" id="1388766.A0A017S4H9"/>
<dbReference type="RefSeq" id="XP_040635209.1">
    <property type="nucleotide sequence ID" value="XM_040780429.1"/>
</dbReference>